<dbReference type="Proteomes" id="UP000517916">
    <property type="component" value="Unassembled WGS sequence"/>
</dbReference>
<dbReference type="Gene3D" id="3.30.1870.10">
    <property type="entry name" value="EreA-like, domain 2"/>
    <property type="match status" value="1"/>
</dbReference>
<dbReference type="InterPro" id="IPR007815">
    <property type="entry name" value="Emycin_Estase"/>
</dbReference>
<reference evidence="1 2" key="1">
    <citation type="submission" date="2020-08" db="EMBL/GenBank/DDBJ databases">
        <title>Genomic Encyclopedia of Archaeal and Bacterial Type Strains, Phase II (KMG-II): from individual species to whole genera.</title>
        <authorList>
            <person name="Goeker M."/>
        </authorList>
    </citation>
    <scope>NUCLEOTIDE SEQUENCE [LARGE SCALE GENOMIC DNA]</scope>
    <source>
        <strain evidence="1 2">DSM 43850</strain>
    </source>
</reference>
<dbReference type="PANTHER" id="PTHR31299:SF0">
    <property type="entry name" value="ESTERASE, PUTATIVE (AFU_ORTHOLOGUE AFUA_1G05850)-RELATED"/>
    <property type="match status" value="1"/>
</dbReference>
<dbReference type="RefSeq" id="WP_025357753.1">
    <property type="nucleotide sequence ID" value="NZ_BAAABQ010000001.1"/>
</dbReference>
<dbReference type="SUPFAM" id="SSF159501">
    <property type="entry name" value="EreA/ChaN-like"/>
    <property type="match status" value="1"/>
</dbReference>
<keyword evidence="2" id="KW-1185">Reference proteome</keyword>
<dbReference type="Pfam" id="PF05139">
    <property type="entry name" value="Erythro_esteras"/>
    <property type="match status" value="1"/>
</dbReference>
<dbReference type="InterPro" id="IPR052036">
    <property type="entry name" value="Hydrolase/PRTase-associated"/>
</dbReference>
<comment type="caution">
    <text evidence="1">The sequence shown here is derived from an EMBL/GenBank/DDBJ whole genome shotgun (WGS) entry which is preliminary data.</text>
</comment>
<organism evidence="1 2">
    <name type="scientific">Kutzneria viridogrisea</name>
    <dbReference type="NCBI Taxonomy" id="47990"/>
    <lineage>
        <taxon>Bacteria</taxon>
        <taxon>Bacillati</taxon>
        <taxon>Actinomycetota</taxon>
        <taxon>Actinomycetes</taxon>
        <taxon>Pseudonocardiales</taxon>
        <taxon>Pseudonocardiaceae</taxon>
        <taxon>Kutzneria</taxon>
    </lineage>
</organism>
<dbReference type="CDD" id="cd14728">
    <property type="entry name" value="Ere-like"/>
    <property type="match status" value="1"/>
</dbReference>
<protein>
    <submittedName>
        <fullName evidence="1">Erythromycin esterase</fullName>
        <ecNumber evidence="1">3.1.1.-</ecNumber>
    </submittedName>
</protein>
<evidence type="ECO:0000313" key="2">
    <source>
        <dbReference type="Proteomes" id="UP000517916"/>
    </source>
</evidence>
<sequence>MAPQLNATRLTTMDPDAPLDDLEPLRELIDTARVVAVGESAHFVREFNHARQRLLRFLVQRCGFSVLAYEYGFSEGFAVDRWLRGEEPELDETAVKWGAGELMHWLRDRDLGVRFAGLDLPAAGGTLLPALEPVADYLREVDPQAVPMVEGALRTAREFASGSAAAAGPAWLKLDKAVRDDLSARLGRLHQRLLAVEPLLVERGGQYRFDQAVHHVLGARQTDYMFRAISEVRGGAGLTADTSAREVYLADSLDWHLAHAEPGARVVLFAHNVHIQKTPVHYGGALATLPLGQHLARRYGSDYRAIAVTSTAEQVPDMELDPDSPVGFRVEVVPAAAPEPGSVEAAALAAGLGLSLSDLRHQPEDLVLDRIRAQRGTVRTPLREAFDAVLTVPTATVEPTVTL</sequence>
<dbReference type="EMBL" id="JACJID010000001">
    <property type="protein sequence ID" value="MBA8924722.1"/>
    <property type="molecule type" value="Genomic_DNA"/>
</dbReference>
<dbReference type="InterPro" id="IPR016273">
    <property type="entry name" value="Emycin_Estase_proteobac"/>
</dbReference>
<keyword evidence="1" id="KW-0378">Hydrolase</keyword>
<gene>
    <name evidence="1" type="ORF">BC739_001919</name>
</gene>
<dbReference type="GO" id="GO:0016787">
    <property type="term" value="F:hydrolase activity"/>
    <property type="evidence" value="ECO:0007669"/>
    <property type="project" value="UniProtKB-KW"/>
</dbReference>
<dbReference type="Gene3D" id="3.40.1660.10">
    <property type="entry name" value="EreA-like (biosynthetic domain)"/>
    <property type="match status" value="1"/>
</dbReference>
<proteinExistence type="predicted"/>
<dbReference type="PIRSF" id="PIRSF000880">
    <property type="entry name" value="Eryth_est"/>
    <property type="match status" value="1"/>
</dbReference>
<dbReference type="PANTHER" id="PTHR31299">
    <property type="entry name" value="ESTERASE, PUTATIVE (AFU_ORTHOLOGUE AFUA_1G05850)-RELATED"/>
    <property type="match status" value="1"/>
</dbReference>
<accession>A0ABR6BCW4</accession>
<dbReference type="EC" id="3.1.1.-" evidence="1"/>
<dbReference type="Gene3D" id="1.20.1440.30">
    <property type="entry name" value="Biosynthetic Protein domain"/>
    <property type="match status" value="1"/>
</dbReference>
<evidence type="ECO:0000313" key="1">
    <source>
        <dbReference type="EMBL" id="MBA8924722.1"/>
    </source>
</evidence>
<name>A0ABR6BCW4_9PSEU</name>